<keyword evidence="4" id="KW-1185">Reference proteome</keyword>
<feature type="chain" id="PRO_5045771179" evidence="1">
    <location>
        <begin position="22"/>
        <end position="134"/>
    </location>
</feature>
<evidence type="ECO:0000313" key="4">
    <source>
        <dbReference type="Proteomes" id="UP001596114"/>
    </source>
</evidence>
<dbReference type="PANTHER" id="PTHR39176:SF1">
    <property type="entry name" value="PERIPLASMIC PROTEIN"/>
    <property type="match status" value="1"/>
</dbReference>
<dbReference type="EMBL" id="JBHSNF010000001">
    <property type="protein sequence ID" value="MFC5525145.1"/>
    <property type="molecule type" value="Genomic_DNA"/>
</dbReference>
<gene>
    <name evidence="3" type="ORF">ACFPPA_05255</name>
</gene>
<dbReference type="Gene3D" id="1.20.1270.180">
    <property type="match status" value="1"/>
</dbReference>
<reference evidence="4" key="1">
    <citation type="journal article" date="2019" name="Int. J. Syst. Evol. Microbiol.">
        <title>The Global Catalogue of Microorganisms (GCM) 10K type strain sequencing project: providing services to taxonomists for standard genome sequencing and annotation.</title>
        <authorList>
            <consortium name="The Broad Institute Genomics Platform"/>
            <consortium name="The Broad Institute Genome Sequencing Center for Infectious Disease"/>
            <person name="Wu L."/>
            <person name="Ma J."/>
        </authorList>
    </citation>
    <scope>NUCLEOTIDE SEQUENCE [LARGE SCALE GENOMIC DNA]</scope>
    <source>
        <strain evidence="4">CGMCC 1.16619</strain>
    </source>
</reference>
<evidence type="ECO:0000313" key="3">
    <source>
        <dbReference type="EMBL" id="MFC5525145.1"/>
    </source>
</evidence>
<dbReference type="InterPro" id="IPR009739">
    <property type="entry name" value="LprI-like_N"/>
</dbReference>
<dbReference type="Proteomes" id="UP001596114">
    <property type="component" value="Unassembled WGS sequence"/>
</dbReference>
<sequence length="134" mass="14675">MKRLPLLLSIVAITPPSIAHADDCAHATTQAAMTLCADQAYRNADAEMNVVYRQVLGRLKGDKDGTQLLVTAQRRWLAFRDAECARSTSASAQGSIHSMLLSQCRADLTRKRIGELEAYRQCQQGDLSCQVLGP</sequence>
<proteinExistence type="predicted"/>
<evidence type="ECO:0000259" key="2">
    <source>
        <dbReference type="Pfam" id="PF07007"/>
    </source>
</evidence>
<name>A0ABW0QLB8_9GAMM</name>
<accession>A0ABW0QLB8</accession>
<feature type="signal peptide" evidence="1">
    <location>
        <begin position="1"/>
        <end position="21"/>
    </location>
</feature>
<protein>
    <submittedName>
        <fullName evidence="3">Lysozyme inhibitor LprI family protein</fullName>
    </submittedName>
</protein>
<feature type="domain" description="Lysozyme inhibitor LprI-like N-terminal" evidence="2">
    <location>
        <begin position="25"/>
        <end position="116"/>
    </location>
</feature>
<dbReference type="PANTHER" id="PTHR39176">
    <property type="entry name" value="PERIPLASMIC PROTEIN-RELATED"/>
    <property type="match status" value="1"/>
</dbReference>
<dbReference type="Pfam" id="PF07007">
    <property type="entry name" value="LprI"/>
    <property type="match status" value="1"/>
</dbReference>
<comment type="caution">
    <text evidence="3">The sequence shown here is derived from an EMBL/GenBank/DDBJ whole genome shotgun (WGS) entry which is preliminary data.</text>
</comment>
<organism evidence="3 4">
    <name type="scientific">Rhodanobacter ginsengisoli</name>
    <dbReference type="NCBI Taxonomy" id="418646"/>
    <lineage>
        <taxon>Bacteria</taxon>
        <taxon>Pseudomonadati</taxon>
        <taxon>Pseudomonadota</taxon>
        <taxon>Gammaproteobacteria</taxon>
        <taxon>Lysobacterales</taxon>
        <taxon>Rhodanobacteraceae</taxon>
        <taxon>Rhodanobacter</taxon>
    </lineage>
</organism>
<keyword evidence="1" id="KW-0732">Signal</keyword>
<dbReference type="RefSeq" id="WP_377317952.1">
    <property type="nucleotide sequence ID" value="NZ_JBHSNF010000001.1"/>
</dbReference>
<evidence type="ECO:0000256" key="1">
    <source>
        <dbReference type="SAM" id="SignalP"/>
    </source>
</evidence>